<keyword evidence="3 5" id="KW-1133">Transmembrane helix</keyword>
<dbReference type="NCBIfam" id="NF037968">
    <property type="entry name" value="SemiSWEET_2"/>
    <property type="match status" value="1"/>
</dbReference>
<dbReference type="STRING" id="1292034.OR37_00640"/>
<dbReference type="eggNOG" id="COG4095">
    <property type="taxonomic scope" value="Bacteria"/>
</dbReference>
<comment type="caution">
    <text evidence="6">The sequence shown here is derived from an EMBL/GenBank/DDBJ whole genome shotgun (WGS) entry which is preliminary data.</text>
</comment>
<dbReference type="InterPro" id="IPR047662">
    <property type="entry name" value="SemiSWEET"/>
</dbReference>
<dbReference type="PATRIC" id="fig|1292034.3.peg.638"/>
<evidence type="ECO:0000256" key="4">
    <source>
        <dbReference type="ARBA" id="ARBA00023136"/>
    </source>
</evidence>
<dbReference type="EMBL" id="APMP01000002">
    <property type="protein sequence ID" value="ENZ83341.1"/>
    <property type="molecule type" value="Genomic_DNA"/>
</dbReference>
<protein>
    <recommendedName>
        <fullName evidence="8">MtN3 and saliva related transmembrane protein</fullName>
    </recommendedName>
</protein>
<keyword evidence="4 5" id="KW-0472">Membrane</keyword>
<feature type="transmembrane region" description="Helical" evidence="5">
    <location>
        <begin position="6"/>
        <end position="25"/>
    </location>
</feature>
<evidence type="ECO:0000256" key="3">
    <source>
        <dbReference type="ARBA" id="ARBA00022989"/>
    </source>
</evidence>
<dbReference type="Gene3D" id="1.20.1280.290">
    <property type="match status" value="1"/>
</dbReference>
<feature type="transmembrane region" description="Helical" evidence="5">
    <location>
        <begin position="37"/>
        <end position="55"/>
    </location>
</feature>
<evidence type="ECO:0000313" key="7">
    <source>
        <dbReference type="Proteomes" id="UP000013063"/>
    </source>
</evidence>
<keyword evidence="2 5" id="KW-0812">Transmembrane</keyword>
<accession>R0D3Z6</accession>
<sequence length="89" mass="9535" precursor="true">MTLSAPAVIGTLAALLSITSFAPQIAKIHREKDASSVSLRTYLVTVTGFTCWIVYGLLIQAWPVVASNIASLAMSATVLVMKWRLDRAG</sequence>
<keyword evidence="7" id="KW-1185">Reference proteome</keyword>
<evidence type="ECO:0008006" key="8">
    <source>
        <dbReference type="Google" id="ProtNLM"/>
    </source>
</evidence>
<evidence type="ECO:0000256" key="5">
    <source>
        <dbReference type="SAM" id="Phobius"/>
    </source>
</evidence>
<name>R0D3Z6_CAUVI</name>
<evidence type="ECO:0000313" key="6">
    <source>
        <dbReference type="EMBL" id="ENZ83341.1"/>
    </source>
</evidence>
<dbReference type="GO" id="GO:0051119">
    <property type="term" value="F:sugar transmembrane transporter activity"/>
    <property type="evidence" value="ECO:0007669"/>
    <property type="project" value="InterPro"/>
</dbReference>
<dbReference type="InterPro" id="IPR006603">
    <property type="entry name" value="PQ-loop_rpt"/>
</dbReference>
<dbReference type="Proteomes" id="UP000013063">
    <property type="component" value="Unassembled WGS sequence"/>
</dbReference>
<evidence type="ECO:0000256" key="1">
    <source>
        <dbReference type="ARBA" id="ARBA00004141"/>
    </source>
</evidence>
<dbReference type="GO" id="GO:0016020">
    <property type="term" value="C:membrane"/>
    <property type="evidence" value="ECO:0007669"/>
    <property type="project" value="UniProtKB-SubCell"/>
</dbReference>
<proteinExistence type="predicted"/>
<reference evidence="6 7" key="1">
    <citation type="journal article" date="2013" name="Genome Announc.">
        <title>Draft Genome Sequence for Caulobacter sp. Strain OR37, a Bacterium Tolerant to Heavy Metals.</title>
        <authorList>
            <person name="Utturkar S.M."/>
            <person name="Bollmann A."/>
            <person name="Brzoska R.M."/>
            <person name="Klingeman D.M."/>
            <person name="Epstein S.E."/>
            <person name="Palumbo A.V."/>
            <person name="Brown S.D."/>
        </authorList>
    </citation>
    <scope>NUCLEOTIDE SEQUENCE [LARGE SCALE GENOMIC DNA]</scope>
    <source>
        <strain evidence="6 7">OR37</strain>
    </source>
</reference>
<dbReference type="AlphaFoldDB" id="R0D3Z6"/>
<dbReference type="OrthoDB" id="9814012at2"/>
<gene>
    <name evidence="6" type="ORF">OR37_00640</name>
</gene>
<dbReference type="Pfam" id="PF04193">
    <property type="entry name" value="PQ-loop"/>
    <property type="match status" value="1"/>
</dbReference>
<dbReference type="RefSeq" id="WP_004615753.1">
    <property type="nucleotide sequence ID" value="NZ_APMP01000002.1"/>
</dbReference>
<evidence type="ECO:0000256" key="2">
    <source>
        <dbReference type="ARBA" id="ARBA00022692"/>
    </source>
</evidence>
<organism evidence="6 7">
    <name type="scientific">Caulobacter vibrioides OR37</name>
    <dbReference type="NCBI Taxonomy" id="1292034"/>
    <lineage>
        <taxon>Bacteria</taxon>
        <taxon>Pseudomonadati</taxon>
        <taxon>Pseudomonadota</taxon>
        <taxon>Alphaproteobacteria</taxon>
        <taxon>Caulobacterales</taxon>
        <taxon>Caulobacteraceae</taxon>
        <taxon>Caulobacter</taxon>
    </lineage>
</organism>
<comment type="subcellular location">
    <subcellularLocation>
        <location evidence="1">Membrane</location>
        <topology evidence="1">Multi-pass membrane protein</topology>
    </subcellularLocation>
</comment>